<feature type="region of interest" description="Disordered" evidence="1">
    <location>
        <begin position="52"/>
        <end position="93"/>
    </location>
</feature>
<evidence type="ECO:0000313" key="2">
    <source>
        <dbReference type="EMBL" id="MET4634596.1"/>
    </source>
</evidence>
<feature type="compositionally biased region" description="Basic and acidic residues" evidence="1">
    <location>
        <begin position="394"/>
        <end position="408"/>
    </location>
</feature>
<organism evidence="2 3">
    <name type="scientific">Kaistia defluvii</name>
    <dbReference type="NCBI Taxonomy" id="410841"/>
    <lineage>
        <taxon>Bacteria</taxon>
        <taxon>Pseudomonadati</taxon>
        <taxon>Pseudomonadota</taxon>
        <taxon>Alphaproteobacteria</taxon>
        <taxon>Hyphomicrobiales</taxon>
        <taxon>Kaistiaceae</taxon>
        <taxon>Kaistia</taxon>
    </lineage>
</organism>
<feature type="region of interest" description="Disordered" evidence="1">
    <location>
        <begin position="389"/>
        <end position="418"/>
    </location>
</feature>
<feature type="compositionally biased region" description="Low complexity" evidence="1">
    <location>
        <begin position="356"/>
        <end position="374"/>
    </location>
</feature>
<dbReference type="CDD" id="cd01829">
    <property type="entry name" value="SGNH_hydrolase_peri2"/>
    <property type="match status" value="1"/>
</dbReference>
<name>A0ABV2QZZ4_9HYPH</name>
<keyword evidence="3" id="KW-1185">Reference proteome</keyword>
<sequence>MWPDVVMLVRILRAFVALILVSAALLSATEPSVAQYRRGPAGFLDRLFGIERPPPDQFLMPPEDVGRRRQPSGQRPPRQSGDQPPPVRKKRPAAPAEPIYPALEIQPKNPDARKVLVVGDFVAGGLAWGLDQAFAEEPRLAVIDQSDGPSGFVRDDHLDWAAKIGEKLDAEKPDMVVVLMGANDRQQIKTADGRLSPGTPEWQKAYQQRVERFLLALKVYGKPVYWVGAPPLRSSDASADMAQLNTLFKVRADAVGAHFIDVWDGFADESGKFIARGPDVDGQMRNLRLSDGINFSKAGKRKLAFFVERDIRQDSGLGLPMSAITPTNPNAATEIGPDGKERQVGPVVSLTDPDPGAASAKLAGAADQAGPGPAADSLQYKLTVKGEAPAAKPGRVDDFAWKPPHAEDDSAASSSSSIVDGIVILPAPTAGVRGMAPAVE</sequence>
<dbReference type="InterPro" id="IPR007407">
    <property type="entry name" value="DUF459"/>
</dbReference>
<dbReference type="Pfam" id="PF04311">
    <property type="entry name" value="DUF459"/>
    <property type="match status" value="1"/>
</dbReference>
<dbReference type="InterPro" id="IPR036514">
    <property type="entry name" value="SGNH_hydro_sf"/>
</dbReference>
<evidence type="ECO:0000256" key="1">
    <source>
        <dbReference type="SAM" id="MobiDB-lite"/>
    </source>
</evidence>
<protein>
    <recommendedName>
        <fullName evidence="4">DUF459 domain-containing protein</fullName>
    </recommendedName>
</protein>
<dbReference type="Gene3D" id="3.40.50.1110">
    <property type="entry name" value="SGNH hydrolase"/>
    <property type="match status" value="1"/>
</dbReference>
<evidence type="ECO:0000313" key="3">
    <source>
        <dbReference type="Proteomes" id="UP001549321"/>
    </source>
</evidence>
<dbReference type="SUPFAM" id="SSF52266">
    <property type="entry name" value="SGNH hydrolase"/>
    <property type="match status" value="1"/>
</dbReference>
<feature type="compositionally biased region" description="Low complexity" evidence="1">
    <location>
        <begin position="71"/>
        <end position="81"/>
    </location>
</feature>
<feature type="region of interest" description="Disordered" evidence="1">
    <location>
        <begin position="317"/>
        <end position="374"/>
    </location>
</feature>
<gene>
    <name evidence="2" type="ORF">ABIE08_002509</name>
</gene>
<dbReference type="Proteomes" id="UP001549321">
    <property type="component" value="Unassembled WGS sequence"/>
</dbReference>
<reference evidence="2 3" key="1">
    <citation type="submission" date="2024-06" db="EMBL/GenBank/DDBJ databases">
        <title>Sorghum-associated microbial communities from plants grown in Nebraska, USA.</title>
        <authorList>
            <person name="Schachtman D."/>
        </authorList>
    </citation>
    <scope>NUCLEOTIDE SEQUENCE [LARGE SCALE GENOMIC DNA]</scope>
    <source>
        <strain evidence="2 3">3207</strain>
    </source>
</reference>
<proteinExistence type="predicted"/>
<evidence type="ECO:0008006" key="4">
    <source>
        <dbReference type="Google" id="ProtNLM"/>
    </source>
</evidence>
<accession>A0ABV2QZZ4</accession>
<comment type="caution">
    <text evidence="2">The sequence shown here is derived from an EMBL/GenBank/DDBJ whole genome shotgun (WGS) entry which is preliminary data.</text>
</comment>
<dbReference type="EMBL" id="JBEPSM010000001">
    <property type="protein sequence ID" value="MET4634596.1"/>
    <property type="molecule type" value="Genomic_DNA"/>
</dbReference>